<dbReference type="PANTHER" id="PTHR39184">
    <property type="match status" value="1"/>
</dbReference>
<evidence type="ECO:0000259" key="1">
    <source>
        <dbReference type="Pfam" id="PF04466"/>
    </source>
</evidence>
<dbReference type="PANTHER" id="PTHR39184:SF1">
    <property type="entry name" value="PBSX PHAGE TERMINASE LARGE SUBUNIT"/>
    <property type="match status" value="1"/>
</dbReference>
<dbReference type="InterPro" id="IPR027417">
    <property type="entry name" value="P-loop_NTPase"/>
</dbReference>
<reference evidence="2 3" key="1">
    <citation type="submission" date="2015-09" db="EMBL/GenBank/DDBJ databases">
        <authorList>
            <consortium name="Pathogen Informatics"/>
        </authorList>
    </citation>
    <scope>NUCLEOTIDE SEQUENCE [LARGE SCALE GENOMIC DNA]</scope>
    <source>
        <strain evidence="2 3">2789STDY5834946</strain>
    </source>
</reference>
<dbReference type="Proteomes" id="UP000095725">
    <property type="component" value="Unassembled WGS sequence"/>
</dbReference>
<proteinExistence type="predicted"/>
<dbReference type="Gene3D" id="3.40.50.300">
    <property type="entry name" value="P-loop containing nucleotide triphosphate hydrolases"/>
    <property type="match status" value="1"/>
</dbReference>
<protein>
    <submittedName>
        <fullName evidence="2">Phage terminase, large subunit, PBSX family</fullName>
    </submittedName>
</protein>
<dbReference type="AlphaFoldDB" id="A0A174QD44"/>
<dbReference type="InterPro" id="IPR006437">
    <property type="entry name" value="Phage_terminase_lsu"/>
</dbReference>
<sequence>MVINYKKLNPNGFYLLKYLNDETIRFIILYGGSSSGKSYSVAQTILIQTLQDGENTLVMRKVGASILKTIYEDYKVAAAGLGISHLFKFQQNTIKCLVNGAKIDFSGLDDPEKIKGISNYKRVQLEEWSEFEHPDFKQLRKRLRGKKGQQIICTFNPISESHWIKKEFIDKDKWHDVPMSVTIAGKELPEELTKVKSVKKNAPRQILNPRTKQIEEQDSNTVIIQSTYLNNFWVVGSPDGTYGFYDEQCVADFEYDRVHDPDYYNVYALGEWGVIRTGSEFFGSFNRGKHSGEHKYVPGLPIHISVDNNVLPYISVSYWQVDFATGTKVWQFHETCAESPNNTVKKSSKLVAKYLKSIQYSDKLYVHGDASTKSANSFDDEKRSWMDLFIDTLQKEGFEIEDKVGNKNPSVAMTGEFINAIFDCTVPGIEIYIDESCSVSIEDYMSVQKDANGAILKTKVKNKTTLQSYEEHGHLSDTFRYVVVDLCNEQYTEFSNRRKRNLYGGKGMLDFFNPEAQNVYSQRLVYVMPNVDGTFVLVQVSRCGGKWHLIDALFRETSSIEEIKTACLEHNANTCLFECSSAYYQTVRELRELVKDTEIRVKKEFADVDKRIAATSDFIRNNFLLSPKMLEESQDYSDFITNLMDYNINSENKSASIILSGLAYHIIKSFPESSAA</sequence>
<evidence type="ECO:0000313" key="2">
    <source>
        <dbReference type="EMBL" id="CUP71133.1"/>
    </source>
</evidence>
<dbReference type="InterPro" id="IPR052380">
    <property type="entry name" value="Viral_DNA_packaging_terminase"/>
</dbReference>
<dbReference type="EMBL" id="CZBL01000002">
    <property type="protein sequence ID" value="CUP71133.1"/>
    <property type="molecule type" value="Genomic_DNA"/>
</dbReference>
<gene>
    <name evidence="2" type="ORF">ERS852558_00840</name>
</gene>
<evidence type="ECO:0000313" key="3">
    <source>
        <dbReference type="Proteomes" id="UP000095725"/>
    </source>
</evidence>
<accession>A0A174QD44</accession>
<dbReference type="Pfam" id="PF04466">
    <property type="entry name" value="Terminase_3"/>
    <property type="match status" value="1"/>
</dbReference>
<feature type="domain" description="Phage terminase large subunit N-terminal" evidence="1">
    <location>
        <begin position="26"/>
        <end position="271"/>
    </location>
</feature>
<organism evidence="2 3">
    <name type="scientific">Bacteroides caccae</name>
    <dbReference type="NCBI Taxonomy" id="47678"/>
    <lineage>
        <taxon>Bacteria</taxon>
        <taxon>Pseudomonadati</taxon>
        <taxon>Bacteroidota</taxon>
        <taxon>Bacteroidia</taxon>
        <taxon>Bacteroidales</taxon>
        <taxon>Bacteroidaceae</taxon>
        <taxon>Bacteroides</taxon>
    </lineage>
</organism>
<name>A0A174QD44_9BACE</name>
<dbReference type="NCBIfam" id="TIGR01547">
    <property type="entry name" value="phage_term_2"/>
    <property type="match status" value="1"/>
</dbReference>
<dbReference type="InterPro" id="IPR035412">
    <property type="entry name" value="Terminase_L_N"/>
</dbReference>
<dbReference type="RefSeq" id="WP_055255951.1">
    <property type="nucleotide sequence ID" value="NZ_CZBL01000002.1"/>
</dbReference>